<sequence length="178" mass="20120">MIGAEYKDYRLYHMDESWEKNERDGTYTSNSTSGSGSVEGFRYILGYLSVPFPADTQFVVVYDVSCPNKEEHIKKLLTGINKLKKNDLLPTLISIGHEQSPLSEDITGQVSIIKEVANTGTSNELFKNIVQKELINNKKEIEFSLKLEKKQKEFDTQLSIISEKATKLRNDGHLTAAD</sequence>
<reference evidence="1" key="2">
    <citation type="submission" date="2019-09" db="EMBL/GenBank/DDBJ databases">
        <authorList>
            <consortium name="NCBI Pathogen Detection Project"/>
        </authorList>
    </citation>
    <scope>NUCLEOTIDE SEQUENCE</scope>
    <source>
        <strain evidence="1">CL18-200174</strain>
    </source>
</reference>
<evidence type="ECO:0000313" key="1">
    <source>
        <dbReference type="EMBL" id="HAU2397269.1"/>
    </source>
</evidence>
<dbReference type="AlphaFoldDB" id="A0AAN5Q2N7"/>
<reference evidence="1" key="1">
    <citation type="journal article" date="2018" name="Genome Biol.">
        <title>SKESA: strategic k-mer extension for scrupulous assemblies.</title>
        <authorList>
            <person name="Souvorov A."/>
            <person name="Agarwala R."/>
            <person name="Lipman D.J."/>
        </authorList>
    </citation>
    <scope>NUCLEOTIDE SEQUENCE</scope>
    <source>
        <strain evidence="1">CL18-200174</strain>
    </source>
</reference>
<comment type="caution">
    <text evidence="1">The sequence shown here is derived from an EMBL/GenBank/DDBJ whole genome shotgun (WGS) entry which is preliminary data.</text>
</comment>
<gene>
    <name evidence="1" type="ORF">JBK99_13145</name>
</gene>
<organism evidence="1 2">
    <name type="scientific">Legionella pneumophila</name>
    <dbReference type="NCBI Taxonomy" id="446"/>
    <lineage>
        <taxon>Bacteria</taxon>
        <taxon>Pseudomonadati</taxon>
        <taxon>Pseudomonadota</taxon>
        <taxon>Gammaproteobacteria</taxon>
        <taxon>Legionellales</taxon>
        <taxon>Legionellaceae</taxon>
        <taxon>Legionella</taxon>
    </lineage>
</organism>
<accession>A0AAN5Q2N7</accession>
<dbReference type="EMBL" id="DACWOD010000011">
    <property type="protein sequence ID" value="HAU2397269.1"/>
    <property type="molecule type" value="Genomic_DNA"/>
</dbReference>
<proteinExistence type="predicted"/>
<feature type="non-terminal residue" evidence="1">
    <location>
        <position position="178"/>
    </location>
</feature>
<evidence type="ECO:0000313" key="2">
    <source>
        <dbReference type="Proteomes" id="UP000863577"/>
    </source>
</evidence>
<dbReference type="Proteomes" id="UP000863577">
    <property type="component" value="Unassembled WGS sequence"/>
</dbReference>
<protein>
    <submittedName>
        <fullName evidence="1">Uncharacterized protein</fullName>
    </submittedName>
</protein>
<name>A0AAN5Q2N7_LEGPN</name>